<dbReference type="InterPro" id="IPR010987">
    <property type="entry name" value="Glutathione-S-Trfase_C-like"/>
</dbReference>
<dbReference type="SUPFAM" id="SSF52833">
    <property type="entry name" value="Thioredoxin-like"/>
    <property type="match status" value="1"/>
</dbReference>
<name>A0A9P6CPG6_9AGAR</name>
<reference evidence="7" key="1">
    <citation type="submission" date="2020-11" db="EMBL/GenBank/DDBJ databases">
        <authorList>
            <consortium name="DOE Joint Genome Institute"/>
            <person name="Ahrendt S."/>
            <person name="Riley R."/>
            <person name="Andreopoulos W."/>
            <person name="Labutti K."/>
            <person name="Pangilinan J."/>
            <person name="Ruiz-Duenas F.J."/>
            <person name="Barrasa J.M."/>
            <person name="Sanchez-Garcia M."/>
            <person name="Camarero S."/>
            <person name="Miyauchi S."/>
            <person name="Serrano A."/>
            <person name="Linde D."/>
            <person name="Babiker R."/>
            <person name="Drula E."/>
            <person name="Ayuso-Fernandez I."/>
            <person name="Pacheco R."/>
            <person name="Padilla G."/>
            <person name="Ferreira P."/>
            <person name="Barriuso J."/>
            <person name="Kellner H."/>
            <person name="Castanera R."/>
            <person name="Alfaro M."/>
            <person name="Ramirez L."/>
            <person name="Pisabarro A.G."/>
            <person name="Kuo A."/>
            <person name="Tritt A."/>
            <person name="Lipzen A."/>
            <person name="He G."/>
            <person name="Yan M."/>
            <person name="Ng V."/>
            <person name="Cullen D."/>
            <person name="Martin F."/>
            <person name="Rosso M.-N."/>
            <person name="Henrissat B."/>
            <person name="Hibbett D."/>
            <person name="Martinez A.T."/>
            <person name="Grigoriev I.V."/>
        </authorList>
    </citation>
    <scope>NUCLEOTIDE SEQUENCE</scope>
    <source>
        <strain evidence="7">CIRM-BRFM 674</strain>
    </source>
</reference>
<dbReference type="InterPro" id="IPR004046">
    <property type="entry name" value="GST_C"/>
</dbReference>
<protein>
    <recommendedName>
        <fullName evidence="1">glutathione transferase</fullName>
        <ecNumber evidence="1">2.5.1.18</ecNumber>
    </recommendedName>
</protein>
<evidence type="ECO:0000259" key="5">
    <source>
        <dbReference type="PROSITE" id="PS50404"/>
    </source>
</evidence>
<evidence type="ECO:0000256" key="4">
    <source>
        <dbReference type="RuleBase" id="RU003494"/>
    </source>
</evidence>
<dbReference type="EC" id="2.5.1.18" evidence="1"/>
<feature type="domain" description="GST N-terminal" evidence="5">
    <location>
        <begin position="1"/>
        <end position="82"/>
    </location>
</feature>
<dbReference type="Proteomes" id="UP000807469">
    <property type="component" value="Unassembled WGS sequence"/>
</dbReference>
<dbReference type="GO" id="GO:0005737">
    <property type="term" value="C:cytoplasm"/>
    <property type="evidence" value="ECO:0007669"/>
    <property type="project" value="TreeGrafter"/>
</dbReference>
<dbReference type="SFLD" id="SFLDG00358">
    <property type="entry name" value="Main_(cytGST)"/>
    <property type="match status" value="1"/>
</dbReference>
<dbReference type="InterPro" id="IPR040079">
    <property type="entry name" value="Glutathione_S-Trfase"/>
</dbReference>
<dbReference type="GO" id="GO:0004364">
    <property type="term" value="F:glutathione transferase activity"/>
    <property type="evidence" value="ECO:0007669"/>
    <property type="project" value="UniProtKB-EC"/>
</dbReference>
<dbReference type="InterPro" id="IPR036249">
    <property type="entry name" value="Thioredoxin-like_sf"/>
</dbReference>
<evidence type="ECO:0000259" key="6">
    <source>
        <dbReference type="PROSITE" id="PS50405"/>
    </source>
</evidence>
<evidence type="ECO:0000256" key="1">
    <source>
        <dbReference type="ARBA" id="ARBA00012452"/>
    </source>
</evidence>
<dbReference type="SUPFAM" id="SSF47616">
    <property type="entry name" value="GST C-terminal domain-like"/>
    <property type="match status" value="1"/>
</dbReference>
<dbReference type="PANTHER" id="PTHR43900:SF3">
    <property type="entry name" value="GLUTATHIONE S-TRANSFERASE RHO"/>
    <property type="match status" value="1"/>
</dbReference>
<dbReference type="SFLD" id="SFLDS00019">
    <property type="entry name" value="Glutathione_Transferase_(cytos"/>
    <property type="match status" value="1"/>
</dbReference>
<dbReference type="PROSITE" id="PS50404">
    <property type="entry name" value="GST_NTER"/>
    <property type="match status" value="1"/>
</dbReference>
<evidence type="ECO:0000256" key="2">
    <source>
        <dbReference type="ARBA" id="ARBA00022679"/>
    </source>
</evidence>
<keyword evidence="2" id="KW-0808">Transferase</keyword>
<keyword evidence="8" id="KW-1185">Reference proteome</keyword>
<accession>A0A9P6CPG6</accession>
<evidence type="ECO:0000313" key="7">
    <source>
        <dbReference type="EMBL" id="KAF9473917.1"/>
    </source>
</evidence>
<dbReference type="AlphaFoldDB" id="A0A9P6CPG6"/>
<dbReference type="Pfam" id="PF00043">
    <property type="entry name" value="GST_C"/>
    <property type="match status" value="1"/>
</dbReference>
<comment type="caution">
    <text evidence="7">The sequence shown here is derived from an EMBL/GenBank/DDBJ whole genome shotgun (WGS) entry which is preliminary data.</text>
</comment>
<dbReference type="PROSITE" id="PS50405">
    <property type="entry name" value="GST_CTER"/>
    <property type="match status" value="1"/>
</dbReference>
<comment type="similarity">
    <text evidence="4">Belongs to the GST superfamily.</text>
</comment>
<dbReference type="InterPro" id="IPR004045">
    <property type="entry name" value="Glutathione_S-Trfase_N"/>
</dbReference>
<evidence type="ECO:0000313" key="8">
    <source>
        <dbReference type="Proteomes" id="UP000807469"/>
    </source>
</evidence>
<dbReference type="FunFam" id="3.40.30.10:FF:000016">
    <property type="entry name" value="Glutathione S-transferase F2"/>
    <property type="match status" value="1"/>
</dbReference>
<dbReference type="Pfam" id="PF02798">
    <property type="entry name" value="GST_N"/>
    <property type="match status" value="1"/>
</dbReference>
<dbReference type="GO" id="GO:0043295">
    <property type="term" value="F:glutathione binding"/>
    <property type="evidence" value="ECO:0007669"/>
    <property type="project" value="TreeGrafter"/>
</dbReference>
<dbReference type="GO" id="GO:0006749">
    <property type="term" value="P:glutathione metabolic process"/>
    <property type="evidence" value="ECO:0007669"/>
    <property type="project" value="TreeGrafter"/>
</dbReference>
<sequence length="224" mass="25722">MVVKLYGHNLLSNTRLVALILHEKKVPFEFHLVNRHKKEHKTPEHKKKHPFGLLPYIDDDGFILYESRAITYYIANKYAKQGAPLIPTEVKANALFHQAASMELSYFNQYAKKAVHEVIINPTMKGIPTNRAAFDHFIVLLSENLDVYDKILSKHRYLTGDDITLADLHHLPMAAWLPVAGSNVLETKPNVHRWFNEMSWRPSWQAVKGDIQGTIPTRVVPAHM</sequence>
<proteinExistence type="inferred from homology"/>
<evidence type="ECO:0000256" key="3">
    <source>
        <dbReference type="ARBA" id="ARBA00047960"/>
    </source>
</evidence>
<dbReference type="InterPro" id="IPR036282">
    <property type="entry name" value="Glutathione-S-Trfase_C_sf"/>
</dbReference>
<dbReference type="Gene3D" id="1.20.1050.10">
    <property type="match status" value="1"/>
</dbReference>
<comment type="catalytic activity">
    <reaction evidence="3">
        <text>RX + glutathione = an S-substituted glutathione + a halide anion + H(+)</text>
        <dbReference type="Rhea" id="RHEA:16437"/>
        <dbReference type="ChEBI" id="CHEBI:15378"/>
        <dbReference type="ChEBI" id="CHEBI:16042"/>
        <dbReference type="ChEBI" id="CHEBI:17792"/>
        <dbReference type="ChEBI" id="CHEBI:57925"/>
        <dbReference type="ChEBI" id="CHEBI:90779"/>
        <dbReference type="EC" id="2.5.1.18"/>
    </reaction>
</comment>
<dbReference type="PANTHER" id="PTHR43900">
    <property type="entry name" value="GLUTATHIONE S-TRANSFERASE RHO"/>
    <property type="match status" value="1"/>
</dbReference>
<dbReference type="EMBL" id="MU155408">
    <property type="protein sequence ID" value="KAF9473917.1"/>
    <property type="molecule type" value="Genomic_DNA"/>
</dbReference>
<dbReference type="Gene3D" id="3.40.30.10">
    <property type="entry name" value="Glutaredoxin"/>
    <property type="match status" value="1"/>
</dbReference>
<gene>
    <name evidence="7" type="ORF">BDN70DRAFT_915513</name>
</gene>
<dbReference type="OrthoDB" id="249703at2759"/>
<organism evidence="7 8">
    <name type="scientific">Pholiota conissans</name>
    <dbReference type="NCBI Taxonomy" id="109636"/>
    <lineage>
        <taxon>Eukaryota</taxon>
        <taxon>Fungi</taxon>
        <taxon>Dikarya</taxon>
        <taxon>Basidiomycota</taxon>
        <taxon>Agaricomycotina</taxon>
        <taxon>Agaricomycetes</taxon>
        <taxon>Agaricomycetidae</taxon>
        <taxon>Agaricales</taxon>
        <taxon>Agaricineae</taxon>
        <taxon>Strophariaceae</taxon>
        <taxon>Pholiota</taxon>
    </lineage>
</organism>
<feature type="domain" description="GST C-terminal" evidence="6">
    <location>
        <begin position="89"/>
        <end position="219"/>
    </location>
</feature>